<evidence type="ECO:0000313" key="1">
    <source>
        <dbReference type="EMBL" id="AEJ81559.1"/>
    </source>
</evidence>
<sequence length="136" mass="15404">MQSVVRPKLSQAAQAAFPRALKMSLPKTEHLPLANQRCHYNAVQAVKTGLAVGVVEVVVVYSDSCSAHYVNLMADGSYVDFTLGQMCINDSYRFVRHVSPNEYETINDSLMNLKRRLVAMLPWQFRLIVREANNWC</sequence>
<accession>G0YQD2</accession>
<keyword evidence="2" id="KW-1185">Reference proteome</keyword>
<dbReference type="Proteomes" id="UP000008893">
    <property type="component" value="Segment"/>
</dbReference>
<dbReference type="EMBL" id="HQ728266">
    <property type="protein sequence ID" value="AEJ81559.1"/>
    <property type="molecule type" value="Genomic_DNA"/>
</dbReference>
<dbReference type="KEGG" id="vg:14013728"/>
<protein>
    <submittedName>
        <fullName evidence="1">Gp040</fullName>
    </submittedName>
</protein>
<reference evidence="1 2" key="1">
    <citation type="journal article" date="2011" name="Appl. Environ. Microbiol.">
        <title>Novel Virulent and Broad-Host-Range Erwinia amylovora Bacteriophages Reveal a High Degree of Mosaicism and a Relationship to Enterobacteriaceae Phages.</title>
        <authorList>
            <person name="Born Y."/>
            <person name="Fieseler L."/>
            <person name="Marazzi J."/>
            <person name="Lurz R."/>
            <person name="Duffy B."/>
            <person name="Loessner M.J."/>
        </authorList>
    </citation>
    <scope>NUCLEOTIDE SEQUENCE [LARGE SCALE GENOMIC DNA]</scope>
</reference>
<dbReference type="RefSeq" id="YP_007005776.1">
    <property type="nucleotide sequence ID" value="NC_019514.1"/>
</dbReference>
<evidence type="ECO:0000313" key="2">
    <source>
        <dbReference type="Proteomes" id="UP000008893"/>
    </source>
</evidence>
<dbReference type="GeneID" id="14013728"/>
<organism evidence="1 2">
    <name type="scientific">Erwinia phage vB_EamP-S6</name>
    <dbReference type="NCBI Taxonomy" id="1051675"/>
    <lineage>
        <taxon>Viruses</taxon>
        <taxon>Duplodnaviria</taxon>
        <taxon>Heunggongvirae</taxon>
        <taxon>Uroviricota</taxon>
        <taxon>Caudoviricetes</taxon>
        <taxon>Schitoviridae</taxon>
        <taxon>Waedenswilvirus</taxon>
        <taxon>Waedenswilvirus S6</taxon>
    </lineage>
</organism>
<proteinExistence type="predicted"/>
<name>G0YQD2_9CAUD</name>
<dbReference type="OrthoDB" id="25741at10239"/>